<sequence length="294" mass="34536">MGKECQYSTGIDSYRFCIPKTMALKFLKKLELYAKLRATTRNKQVQSYCKDKFKSQKSESSKYPFKVRYINLKRGVKSLSNTILFLENSKELHAIARQNKKRLDYYVMIVFAGLHQPSKDIESSVFKILAQFVRRFKTYSFDLAYDFDSAMNIDYKLKDWFGSNSLKWSGGKIISVGKSLYGNAIIDKSKYFNLSRILLYDKYHKQKYYHKEKIPDKFSQWKRLELTFELRGKFLQVIENESINEAIEVLDDMAKSIGAVGLIGVDIDILAKQIQMLRDLRHRYVFKAWIKEAS</sequence>
<organism evidence="1 2">
    <name type="scientific">Helicobacter mastomyrinus</name>
    <dbReference type="NCBI Taxonomy" id="287948"/>
    <lineage>
        <taxon>Bacteria</taxon>
        <taxon>Pseudomonadati</taxon>
        <taxon>Campylobacterota</taxon>
        <taxon>Epsilonproteobacteria</taxon>
        <taxon>Campylobacterales</taxon>
        <taxon>Helicobacteraceae</taxon>
        <taxon>Helicobacter</taxon>
    </lineage>
</organism>
<protein>
    <recommendedName>
        <fullName evidence="3">Replication initiation protein</fullName>
    </recommendedName>
</protein>
<dbReference type="RefSeq" id="WP_343353224.1">
    <property type="nucleotide sequence ID" value="NZ_CP145316.1"/>
</dbReference>
<dbReference type="EMBL" id="CP145316">
    <property type="protein sequence ID" value="XAM17575.1"/>
    <property type="molecule type" value="Genomic_DNA"/>
</dbReference>
<keyword evidence="2" id="KW-1185">Reference proteome</keyword>
<dbReference type="Proteomes" id="UP001434737">
    <property type="component" value="Chromosome"/>
</dbReference>
<gene>
    <name evidence="1" type="ORF">V3I05_07760</name>
</gene>
<accession>A0ABZ3F5U3</accession>
<evidence type="ECO:0000313" key="2">
    <source>
        <dbReference type="Proteomes" id="UP001434737"/>
    </source>
</evidence>
<proteinExistence type="predicted"/>
<evidence type="ECO:0008006" key="3">
    <source>
        <dbReference type="Google" id="ProtNLM"/>
    </source>
</evidence>
<name>A0ABZ3F5U3_9HELI</name>
<reference evidence="1 2" key="1">
    <citation type="submission" date="2024-02" db="EMBL/GenBank/DDBJ databases">
        <title>Genome and pathogenicity analysis of Helicobacter mastomyrinus isolated from mice.</title>
        <authorList>
            <person name="Zhu L."/>
        </authorList>
    </citation>
    <scope>NUCLEOTIDE SEQUENCE [LARGE SCALE GENOMIC DNA]</scope>
    <source>
        <strain evidence="1 2">Hm-17</strain>
    </source>
</reference>
<evidence type="ECO:0000313" key="1">
    <source>
        <dbReference type="EMBL" id="XAM17575.1"/>
    </source>
</evidence>